<name>A0ACB0JJJ6_TRIPR</name>
<comment type="caution">
    <text evidence="1">The sequence shown here is derived from an EMBL/GenBank/DDBJ whole genome shotgun (WGS) entry which is preliminary data.</text>
</comment>
<accession>A0ACB0JJJ6</accession>
<gene>
    <name evidence="1" type="ORF">MILVUS5_LOCUS12969</name>
</gene>
<evidence type="ECO:0000313" key="1">
    <source>
        <dbReference type="EMBL" id="CAJ2643812.1"/>
    </source>
</evidence>
<dbReference type="EMBL" id="CASHSV030000034">
    <property type="protein sequence ID" value="CAJ2643812.1"/>
    <property type="molecule type" value="Genomic_DNA"/>
</dbReference>
<protein>
    <submittedName>
        <fullName evidence="1">Uncharacterized protein</fullName>
    </submittedName>
</protein>
<proteinExistence type="predicted"/>
<reference evidence="1" key="1">
    <citation type="submission" date="2023-10" db="EMBL/GenBank/DDBJ databases">
        <authorList>
            <person name="Rodriguez Cubillos JULIANA M."/>
            <person name="De Vega J."/>
        </authorList>
    </citation>
    <scope>NUCLEOTIDE SEQUENCE</scope>
</reference>
<keyword evidence="2" id="KW-1185">Reference proteome</keyword>
<dbReference type="Proteomes" id="UP001177021">
    <property type="component" value="Unassembled WGS sequence"/>
</dbReference>
<organism evidence="1 2">
    <name type="scientific">Trifolium pratense</name>
    <name type="common">Red clover</name>
    <dbReference type="NCBI Taxonomy" id="57577"/>
    <lineage>
        <taxon>Eukaryota</taxon>
        <taxon>Viridiplantae</taxon>
        <taxon>Streptophyta</taxon>
        <taxon>Embryophyta</taxon>
        <taxon>Tracheophyta</taxon>
        <taxon>Spermatophyta</taxon>
        <taxon>Magnoliopsida</taxon>
        <taxon>eudicotyledons</taxon>
        <taxon>Gunneridae</taxon>
        <taxon>Pentapetalae</taxon>
        <taxon>rosids</taxon>
        <taxon>fabids</taxon>
        <taxon>Fabales</taxon>
        <taxon>Fabaceae</taxon>
        <taxon>Papilionoideae</taxon>
        <taxon>50 kb inversion clade</taxon>
        <taxon>NPAAA clade</taxon>
        <taxon>Hologalegina</taxon>
        <taxon>IRL clade</taxon>
        <taxon>Trifolieae</taxon>
        <taxon>Trifolium</taxon>
    </lineage>
</organism>
<sequence length="631" mass="72178">MADSTVTASSSQKKRGRGATMMRKLTKVHQSGQLLSVTFHPKTWNPTGAHAKTFKSYLSYLARSSCSILKDEWKDVDINEKEKMLSDLESYFVVPVIHKDPDKDPLRNALLSYAGDRWRGFKTQLTREYVSNPKEDREPPYVRYSFIKEGIWKQFLASRHTPEFKEKSQKGKEKVANNVHPHRLSRGGYDLLMETMMAEKRSRDSGDRTPSPPPRYEGWKRARQKPDGSYTSTATKVVADKIDSLVEETEKGSFVPMGRDDILTAALGTAEHGGQVRGVGRGATITNYFGRALRSSPYTDVTEQLSQLETKIRAEFEEKMAVERQMMQKTMLDTLKSAGFSQNASPTKQQVDNCSPIDIAGNFDSMKASCSVAPANMKEDLDNDTDSVQKLLCMIVKRKTYLPIQLEHDKFVTNFKMSPKYMKDLLVGDRWLDYSILQLWCTYMHRLSLDTKNSDLFAFLDPCQLSFASKPVSFQKAGKQYIQNQLRDLNKVCYLAPHLWDGHWQLIIMCPKDNVIVCLCSLHHKIPEAAKSLFTNAFKVHQLATFGNRKKTSWIFPKTRVQPNGNDCGYYVMKNMIDIVSASITKNWMEVFNDPTALTDEELYDLRDRWATCFLQLYNPEVDYDDADEKD</sequence>
<evidence type="ECO:0000313" key="2">
    <source>
        <dbReference type="Proteomes" id="UP001177021"/>
    </source>
</evidence>